<feature type="transmembrane region" description="Helical" evidence="1">
    <location>
        <begin position="163"/>
        <end position="184"/>
    </location>
</feature>
<dbReference type="AlphaFoldDB" id="A0A1F5Z5E4"/>
<evidence type="ECO:0000259" key="2">
    <source>
        <dbReference type="Pfam" id="PF13399"/>
    </source>
</evidence>
<evidence type="ECO:0000313" key="4">
    <source>
        <dbReference type="Proteomes" id="UP000178681"/>
    </source>
</evidence>
<keyword evidence="1" id="KW-0472">Membrane</keyword>
<sequence length="310" mass="34437">MDTLTLSRQWLDLNFDNKSNRLDFPPEVISNSEVMDLSAFTKLLNEFFETQQLKSRKLKMVLSTDLVFEKSFIVGQDEEEGLKKFYEEIPFPSEKILRKEIKQNGAITAIAVNNEILQAVINALKVRKISVSAVTPESLINTDFSLIGNAPASSKLNINYRSLAIFLAVLVIFGFGGFLGYRYLQSKKNVALEPVPDTQITPVPKDIEATPSSQVLEFKKREMLEIKVQNGSGKTGEAAKVRDELDKLGFSQIEIGNAATKSAITLVNLSINVSPPDQKEILTMLEKWYKSIKATTSAGLTSDVEIVIGL</sequence>
<feature type="domain" description="LytR/CpsA/Psr regulator C-terminal" evidence="2">
    <location>
        <begin position="225"/>
        <end position="267"/>
    </location>
</feature>
<organism evidence="3 4">
    <name type="scientific">Candidatus Gottesmanbacteria bacterium RIFCSPHIGHO2_01_FULL_42_12</name>
    <dbReference type="NCBI Taxonomy" id="1798377"/>
    <lineage>
        <taxon>Bacteria</taxon>
        <taxon>Candidatus Gottesmaniibacteriota</taxon>
    </lineage>
</organism>
<evidence type="ECO:0000256" key="1">
    <source>
        <dbReference type="SAM" id="Phobius"/>
    </source>
</evidence>
<dbReference type="Proteomes" id="UP000178681">
    <property type="component" value="Unassembled WGS sequence"/>
</dbReference>
<dbReference type="Gene3D" id="3.30.70.2390">
    <property type="match status" value="1"/>
</dbReference>
<dbReference type="STRING" id="1798377.A2872_01780"/>
<dbReference type="InterPro" id="IPR027381">
    <property type="entry name" value="LytR/CpsA/Psr_C"/>
</dbReference>
<reference evidence="3 4" key="1">
    <citation type="journal article" date="2016" name="Nat. Commun.">
        <title>Thousands of microbial genomes shed light on interconnected biogeochemical processes in an aquifer system.</title>
        <authorList>
            <person name="Anantharaman K."/>
            <person name="Brown C.T."/>
            <person name="Hug L.A."/>
            <person name="Sharon I."/>
            <person name="Castelle C.J."/>
            <person name="Probst A.J."/>
            <person name="Thomas B.C."/>
            <person name="Singh A."/>
            <person name="Wilkins M.J."/>
            <person name="Karaoz U."/>
            <person name="Brodie E.L."/>
            <person name="Williams K.H."/>
            <person name="Hubbard S.S."/>
            <person name="Banfield J.F."/>
        </authorList>
    </citation>
    <scope>NUCLEOTIDE SEQUENCE [LARGE SCALE GENOMIC DNA]</scope>
</reference>
<keyword evidence="1" id="KW-0812">Transmembrane</keyword>
<gene>
    <name evidence="3" type="ORF">A2872_01780</name>
</gene>
<keyword evidence="1" id="KW-1133">Transmembrane helix</keyword>
<accession>A0A1F5Z5E4</accession>
<proteinExistence type="predicted"/>
<comment type="caution">
    <text evidence="3">The sequence shown here is derived from an EMBL/GenBank/DDBJ whole genome shotgun (WGS) entry which is preliminary data.</text>
</comment>
<evidence type="ECO:0000313" key="3">
    <source>
        <dbReference type="EMBL" id="OGG07670.1"/>
    </source>
</evidence>
<protein>
    <recommendedName>
        <fullName evidence="2">LytR/CpsA/Psr regulator C-terminal domain-containing protein</fullName>
    </recommendedName>
</protein>
<name>A0A1F5Z5E4_9BACT</name>
<dbReference type="Pfam" id="PF13399">
    <property type="entry name" value="LytR_C"/>
    <property type="match status" value="1"/>
</dbReference>
<dbReference type="EMBL" id="MFJG01000003">
    <property type="protein sequence ID" value="OGG07670.1"/>
    <property type="molecule type" value="Genomic_DNA"/>
</dbReference>